<evidence type="ECO:0000313" key="8">
    <source>
        <dbReference type="Proteomes" id="UP001596203"/>
    </source>
</evidence>
<dbReference type="Proteomes" id="UP001596203">
    <property type="component" value="Unassembled WGS sequence"/>
</dbReference>
<dbReference type="PANTHER" id="PTHR11070">
    <property type="entry name" value="UVRD / RECB / PCRA DNA HELICASE FAMILY MEMBER"/>
    <property type="match status" value="1"/>
</dbReference>
<evidence type="ECO:0000256" key="4">
    <source>
        <dbReference type="ARBA" id="ARBA00022840"/>
    </source>
</evidence>
<reference evidence="8" key="1">
    <citation type="journal article" date="2019" name="Int. J. Syst. Evol. Microbiol.">
        <title>The Global Catalogue of Microorganisms (GCM) 10K type strain sequencing project: providing services to taxonomists for standard genome sequencing and annotation.</title>
        <authorList>
            <consortium name="The Broad Institute Genomics Platform"/>
            <consortium name="The Broad Institute Genome Sequencing Center for Infectious Disease"/>
            <person name="Wu L."/>
            <person name="Ma J."/>
        </authorList>
    </citation>
    <scope>NUCLEOTIDE SEQUENCE [LARGE SCALE GENOMIC DNA]</scope>
    <source>
        <strain evidence="8">ZS-35-S2</strain>
    </source>
</reference>
<dbReference type="InterPro" id="IPR014016">
    <property type="entry name" value="UvrD-like_ATP-bd"/>
</dbReference>
<evidence type="ECO:0000256" key="5">
    <source>
        <dbReference type="PROSITE-ProRule" id="PRU00560"/>
    </source>
</evidence>
<organism evidence="7 8">
    <name type="scientific">Plantactinospora solaniradicis</name>
    <dbReference type="NCBI Taxonomy" id="1723736"/>
    <lineage>
        <taxon>Bacteria</taxon>
        <taxon>Bacillati</taxon>
        <taxon>Actinomycetota</taxon>
        <taxon>Actinomycetes</taxon>
        <taxon>Micromonosporales</taxon>
        <taxon>Micromonosporaceae</taxon>
        <taxon>Plantactinospora</taxon>
    </lineage>
</organism>
<name>A0ABW1KFJ8_9ACTN</name>
<evidence type="ECO:0000259" key="6">
    <source>
        <dbReference type="PROSITE" id="PS51198"/>
    </source>
</evidence>
<keyword evidence="3 5" id="KW-0347">Helicase</keyword>
<dbReference type="InterPro" id="IPR027417">
    <property type="entry name" value="P-loop_NTPase"/>
</dbReference>
<keyword evidence="2 5" id="KW-0378">Hydrolase</keyword>
<evidence type="ECO:0000313" key="7">
    <source>
        <dbReference type="EMBL" id="MFC6020017.1"/>
    </source>
</evidence>
<protein>
    <submittedName>
        <fullName evidence="7">HelD family protein</fullName>
    </submittedName>
</protein>
<keyword evidence="1 5" id="KW-0547">Nucleotide-binding</keyword>
<dbReference type="SUPFAM" id="SSF52540">
    <property type="entry name" value="P-loop containing nucleoside triphosphate hydrolases"/>
    <property type="match status" value="2"/>
</dbReference>
<dbReference type="PANTHER" id="PTHR11070:SF45">
    <property type="entry name" value="DNA 3'-5' HELICASE"/>
    <property type="match status" value="1"/>
</dbReference>
<feature type="domain" description="UvrD-like helicase ATP-binding" evidence="6">
    <location>
        <begin position="194"/>
        <end position="538"/>
    </location>
</feature>
<dbReference type="RefSeq" id="WP_377426670.1">
    <property type="nucleotide sequence ID" value="NZ_JBHSPR010000029.1"/>
</dbReference>
<accession>A0ABW1KFJ8</accession>
<evidence type="ECO:0000256" key="2">
    <source>
        <dbReference type="ARBA" id="ARBA00022801"/>
    </source>
</evidence>
<evidence type="ECO:0000256" key="1">
    <source>
        <dbReference type="ARBA" id="ARBA00022741"/>
    </source>
</evidence>
<dbReference type="InterPro" id="IPR000212">
    <property type="entry name" value="DNA_helicase_UvrD/REP"/>
</dbReference>
<sequence>MAPPTSAHPTTPTEPAAALAEEQARLAVARKALARMLDTARLRVATGESVAGDRYTAETLGRMLKSHVKELTEEPDGPLYFGRLWFGDSPAAGEHRDERYYLGRRHITDESGRPIVIDWRAPVSRAFYRASTRDPLGVRERRRYGWTSRHPAELTGFEDELLDGGGASADVTSRLVAAEIERPRVGPMRDIVATIQPEQDDLVRADLDRSVCVQGGPGSGKTAVGLHRAAYLLYTHRRQMKRGGILVVGPNPAFLRYISAVLPALGEVDVEQQTLAELVGGHPVGASDSEAAAVVKHDPRMATVLRRALCQRIGEPTGPLVVPDGSYRWRLPVEWLRRIVTEVRAEELPYAIGRERLRSRVVGLLQRRAETRAETPSGAWLRRMARCRPVTTFLDEVWPATRPEELLALLFGDPAALARASAGVLGADEQAVLRWPGRPRAARTASWSAADRVLLDEVAGLLDHPAGYRHIVVDEAQDLSPMQCRAIARRSRHGSLTVLGDLAQGTTPWAASDWREQLAHLGRPAATVVPLTAGFRVPAVVLELANRLLPELAVTVPPTRSVRTDGTLRVRAAADLGAAATEAVAAALGYAGSIGVIAADARLPRLVAALRSAGIAVADPDADDEGLRVTALPATLAKGLEYDHVIVVEPAEIVEAEPRGPHRLYVVLTRAVSRLDVLHHRALPPALRG</sequence>
<evidence type="ECO:0000256" key="3">
    <source>
        <dbReference type="ARBA" id="ARBA00022806"/>
    </source>
</evidence>
<comment type="caution">
    <text evidence="7">The sequence shown here is derived from an EMBL/GenBank/DDBJ whole genome shotgun (WGS) entry which is preliminary data.</text>
</comment>
<dbReference type="PROSITE" id="PS51198">
    <property type="entry name" value="UVRD_HELICASE_ATP_BIND"/>
    <property type="match status" value="1"/>
</dbReference>
<proteinExistence type="predicted"/>
<gene>
    <name evidence="7" type="ORF">ACFP2T_27955</name>
</gene>
<dbReference type="Gene3D" id="3.40.50.300">
    <property type="entry name" value="P-loop containing nucleotide triphosphate hydrolases"/>
    <property type="match status" value="3"/>
</dbReference>
<feature type="binding site" evidence="5">
    <location>
        <begin position="215"/>
        <end position="222"/>
    </location>
    <ligand>
        <name>ATP</name>
        <dbReference type="ChEBI" id="CHEBI:30616"/>
    </ligand>
</feature>
<keyword evidence="8" id="KW-1185">Reference proteome</keyword>
<keyword evidence="4 5" id="KW-0067">ATP-binding</keyword>
<dbReference type="EMBL" id="JBHSPR010000029">
    <property type="protein sequence ID" value="MFC6020017.1"/>
    <property type="molecule type" value="Genomic_DNA"/>
</dbReference>